<dbReference type="EMBL" id="DSCQ01000036">
    <property type="protein sequence ID" value="HET21059.1"/>
    <property type="molecule type" value="Genomic_DNA"/>
</dbReference>
<reference evidence="1" key="1">
    <citation type="journal article" date="2020" name="mSystems">
        <title>Genome- and Community-Level Interaction Insights into Carbon Utilization and Element Cycling Functions of Hydrothermarchaeota in Hydrothermal Sediment.</title>
        <authorList>
            <person name="Zhou Z."/>
            <person name="Liu Y."/>
            <person name="Xu W."/>
            <person name="Pan J."/>
            <person name="Luo Z.H."/>
            <person name="Li M."/>
        </authorList>
    </citation>
    <scope>NUCLEOTIDE SEQUENCE [LARGE SCALE GENOMIC DNA]</scope>
    <source>
        <strain evidence="1">SpSt-12</strain>
    </source>
</reference>
<gene>
    <name evidence="1" type="ORF">ENN70_02965</name>
</gene>
<proteinExistence type="predicted"/>
<protein>
    <submittedName>
        <fullName evidence="1">Uncharacterized protein</fullName>
    </submittedName>
</protein>
<dbReference type="AlphaFoldDB" id="A0A7C2N8F0"/>
<accession>A0A7C2N8F0</accession>
<sequence length="111" mass="12801">MEWRVVLKHKNGVDRIEITGIGPDPHCPTNIIKTSRGPIGKKILEEVLNRIYIERDYPSPIIPVFSPDDMYLFFYHLAMIADRNPDWDIEDNLPPLPTEPDVEDNGVHLLI</sequence>
<organism evidence="1">
    <name type="scientific">Archaeoglobus fulgidus</name>
    <dbReference type="NCBI Taxonomy" id="2234"/>
    <lineage>
        <taxon>Archaea</taxon>
        <taxon>Methanobacteriati</taxon>
        <taxon>Methanobacteriota</taxon>
        <taxon>Archaeoglobi</taxon>
        <taxon>Archaeoglobales</taxon>
        <taxon>Archaeoglobaceae</taxon>
        <taxon>Archaeoglobus</taxon>
    </lineage>
</organism>
<comment type="caution">
    <text evidence="1">The sequence shown here is derived from an EMBL/GenBank/DDBJ whole genome shotgun (WGS) entry which is preliminary data.</text>
</comment>
<evidence type="ECO:0000313" key="1">
    <source>
        <dbReference type="EMBL" id="HET21059.1"/>
    </source>
</evidence>
<name>A0A7C2N8F0_ARCFL</name>